<dbReference type="InterPro" id="IPR006938">
    <property type="entry name" value="DUF624"/>
</dbReference>
<feature type="transmembrane region" description="Helical" evidence="1">
    <location>
        <begin position="149"/>
        <end position="171"/>
    </location>
</feature>
<name>A0ABX0DEL4_9MICC</name>
<proteinExistence type="predicted"/>
<keyword evidence="1" id="KW-0472">Membrane</keyword>
<evidence type="ECO:0000256" key="1">
    <source>
        <dbReference type="SAM" id="Phobius"/>
    </source>
</evidence>
<gene>
    <name evidence="2" type="ORF">G6N77_04895</name>
</gene>
<evidence type="ECO:0000313" key="2">
    <source>
        <dbReference type="EMBL" id="NGN82803.1"/>
    </source>
</evidence>
<keyword evidence="1" id="KW-1133">Transmembrane helix</keyword>
<comment type="caution">
    <text evidence="2">The sequence shown here is derived from an EMBL/GenBank/DDBJ whole genome shotgun (WGS) entry which is preliminary data.</text>
</comment>
<feature type="transmembrane region" description="Helical" evidence="1">
    <location>
        <begin position="107"/>
        <end position="128"/>
    </location>
</feature>
<keyword evidence="3" id="KW-1185">Reference proteome</keyword>
<accession>A0ABX0DEL4</accession>
<feature type="transmembrane region" description="Helical" evidence="1">
    <location>
        <begin position="80"/>
        <end position="101"/>
    </location>
</feature>
<dbReference type="RefSeq" id="WP_165180899.1">
    <property type="nucleotide sequence ID" value="NZ_JAAKZI010000005.1"/>
</dbReference>
<organism evidence="2 3">
    <name type="scientific">Arthrobacter silviterrae</name>
    <dbReference type="NCBI Taxonomy" id="2026658"/>
    <lineage>
        <taxon>Bacteria</taxon>
        <taxon>Bacillati</taxon>
        <taxon>Actinomycetota</taxon>
        <taxon>Actinomycetes</taxon>
        <taxon>Micrococcales</taxon>
        <taxon>Micrococcaceae</taxon>
        <taxon>Arthrobacter</taxon>
    </lineage>
</organism>
<reference evidence="2 3" key="1">
    <citation type="submission" date="2020-02" db="EMBL/GenBank/DDBJ databases">
        <title>Genome sequence of the type strain DSM 27180 of Arthrobacter silviterrae.</title>
        <authorList>
            <person name="Gao J."/>
            <person name="Sun J."/>
        </authorList>
    </citation>
    <scope>NUCLEOTIDE SEQUENCE [LARGE SCALE GENOMIC DNA]</scope>
    <source>
        <strain evidence="2 3">DSM 27180</strain>
    </source>
</reference>
<feature type="transmembrane region" description="Helical" evidence="1">
    <location>
        <begin position="177"/>
        <end position="199"/>
    </location>
</feature>
<dbReference type="Proteomes" id="UP000479226">
    <property type="component" value="Unassembled WGS sequence"/>
</dbReference>
<evidence type="ECO:0000313" key="3">
    <source>
        <dbReference type="Proteomes" id="UP000479226"/>
    </source>
</evidence>
<protein>
    <submittedName>
        <fullName evidence="2">DUF624 domain-containing protein</fullName>
    </submittedName>
</protein>
<sequence length="208" mass="22492">MSTHQPATRPPRLFNAFVMAGDILWLQLLFVAASLPLVTVFPAAVALQRSLREVLLEGRPRPTAVFWHNLRWAWQRTWKAALLPPAFLAAAAVSLVFWLAANSAAGVVALCVLVPLYGVAMAAYLAVLSSAMTSARGDSLREWCAASWVLAKARPLPLALSVVVMGTWFLLLARLPTLLLVGTGLVPAALAWWAAAGWIKQYRKASAP</sequence>
<dbReference type="Pfam" id="PF04854">
    <property type="entry name" value="DUF624"/>
    <property type="match status" value="1"/>
</dbReference>
<dbReference type="EMBL" id="JAAKZI010000005">
    <property type="protein sequence ID" value="NGN82803.1"/>
    <property type="molecule type" value="Genomic_DNA"/>
</dbReference>
<keyword evidence="1" id="KW-0812">Transmembrane</keyword>
<feature type="transmembrane region" description="Helical" evidence="1">
    <location>
        <begin position="23"/>
        <end position="47"/>
    </location>
</feature>